<comment type="caution">
    <text evidence="1">The sequence shown here is derived from an EMBL/GenBank/DDBJ whole genome shotgun (WGS) entry which is preliminary data.</text>
</comment>
<gene>
    <name evidence="1" type="ORF">BC739_001175</name>
</gene>
<organism evidence="1 2">
    <name type="scientific">Kutzneria viridogrisea</name>
    <dbReference type="NCBI Taxonomy" id="47990"/>
    <lineage>
        <taxon>Bacteria</taxon>
        <taxon>Bacillati</taxon>
        <taxon>Actinomycetota</taxon>
        <taxon>Actinomycetes</taxon>
        <taxon>Pseudonocardiales</taxon>
        <taxon>Pseudonocardiaceae</taxon>
        <taxon>Kutzneria</taxon>
    </lineage>
</organism>
<evidence type="ECO:0000313" key="1">
    <source>
        <dbReference type="EMBL" id="MBA8923978.1"/>
    </source>
</evidence>
<accession>A0ABR6BAS8</accession>
<name>A0ABR6BAS8_9PSEU</name>
<keyword evidence="2" id="KW-1185">Reference proteome</keyword>
<reference evidence="1 2" key="1">
    <citation type="submission" date="2020-08" db="EMBL/GenBank/DDBJ databases">
        <title>Genomic Encyclopedia of Archaeal and Bacterial Type Strains, Phase II (KMG-II): from individual species to whole genera.</title>
        <authorList>
            <person name="Goeker M."/>
        </authorList>
    </citation>
    <scope>NUCLEOTIDE SEQUENCE [LARGE SCALE GENOMIC DNA]</scope>
    <source>
        <strain evidence="1 2">DSM 43850</strain>
    </source>
</reference>
<proteinExistence type="predicted"/>
<dbReference type="RefSeq" id="WP_182836493.1">
    <property type="nucleotide sequence ID" value="NZ_BAAABQ010000065.1"/>
</dbReference>
<protein>
    <recommendedName>
        <fullName evidence="3">NIPSNAP domain-containing protein</fullName>
    </recommendedName>
</protein>
<sequence length="120" mass="13036">MTGEPVPLRPAPSTALEDAIRVWPELEALRYLDGWTWQVCGSVVSRDGLLGYRSLTLSGLWLEVLLIFGPDDCEAQRAFDNRAVWERRGTVAEVLAAVAVLPPPGAPGAPLLPATGWRTD</sequence>
<evidence type="ECO:0000313" key="2">
    <source>
        <dbReference type="Proteomes" id="UP000517916"/>
    </source>
</evidence>
<evidence type="ECO:0008006" key="3">
    <source>
        <dbReference type="Google" id="ProtNLM"/>
    </source>
</evidence>
<dbReference type="Proteomes" id="UP000517916">
    <property type="component" value="Unassembled WGS sequence"/>
</dbReference>
<dbReference type="EMBL" id="JACJID010000001">
    <property type="protein sequence ID" value="MBA8923978.1"/>
    <property type="molecule type" value="Genomic_DNA"/>
</dbReference>